<proteinExistence type="predicted"/>
<organism evidence="1 2">
    <name type="scientific">Penicillium concentricum</name>
    <dbReference type="NCBI Taxonomy" id="293559"/>
    <lineage>
        <taxon>Eukaryota</taxon>
        <taxon>Fungi</taxon>
        <taxon>Dikarya</taxon>
        <taxon>Ascomycota</taxon>
        <taxon>Pezizomycotina</taxon>
        <taxon>Eurotiomycetes</taxon>
        <taxon>Eurotiomycetidae</taxon>
        <taxon>Eurotiales</taxon>
        <taxon>Aspergillaceae</taxon>
        <taxon>Penicillium</taxon>
    </lineage>
</organism>
<dbReference type="AlphaFoldDB" id="A0A9W9SPL7"/>
<gene>
    <name evidence="1" type="ORF">N7517_000223</name>
</gene>
<dbReference type="GeneID" id="81457136"/>
<reference evidence="1" key="2">
    <citation type="journal article" date="2023" name="IMA Fungus">
        <title>Comparative genomic study of the Penicillium genus elucidates a diverse pangenome and 15 lateral gene transfer events.</title>
        <authorList>
            <person name="Petersen C."/>
            <person name="Sorensen T."/>
            <person name="Nielsen M.R."/>
            <person name="Sondergaard T.E."/>
            <person name="Sorensen J.L."/>
            <person name="Fitzpatrick D.A."/>
            <person name="Frisvad J.C."/>
            <person name="Nielsen K.L."/>
        </authorList>
    </citation>
    <scope>NUCLEOTIDE SEQUENCE</scope>
    <source>
        <strain evidence="1">IBT 3081</strain>
    </source>
</reference>
<accession>A0A9W9SPL7</accession>
<dbReference type="RefSeq" id="XP_056582088.1">
    <property type="nucleotide sequence ID" value="XM_056717953.1"/>
</dbReference>
<comment type="caution">
    <text evidence="1">The sequence shown here is derived from an EMBL/GenBank/DDBJ whole genome shotgun (WGS) entry which is preliminary data.</text>
</comment>
<name>A0A9W9SPL7_9EURO</name>
<evidence type="ECO:0000313" key="2">
    <source>
        <dbReference type="Proteomes" id="UP001147752"/>
    </source>
</evidence>
<evidence type="ECO:0000313" key="1">
    <source>
        <dbReference type="EMBL" id="KAJ5382312.1"/>
    </source>
</evidence>
<reference evidence="1" key="1">
    <citation type="submission" date="2022-12" db="EMBL/GenBank/DDBJ databases">
        <authorList>
            <person name="Petersen C."/>
        </authorList>
    </citation>
    <scope>NUCLEOTIDE SEQUENCE</scope>
    <source>
        <strain evidence="1">IBT 3081</strain>
    </source>
</reference>
<protein>
    <submittedName>
        <fullName evidence="1">Uncharacterized protein</fullName>
    </submittedName>
</protein>
<dbReference type="Proteomes" id="UP001147752">
    <property type="component" value="Unassembled WGS sequence"/>
</dbReference>
<keyword evidence="2" id="KW-1185">Reference proteome</keyword>
<dbReference type="EMBL" id="JAPZBT010000001">
    <property type="protein sequence ID" value="KAJ5382312.1"/>
    <property type="molecule type" value="Genomic_DNA"/>
</dbReference>
<sequence length="65" mass="6946">MAMGVADLGQRFGTLHVTQVPINTTGLIKELSVSVVIGFHKSGFMEEGSAETSIPDLSWTPRADN</sequence>